<accession>A0AAV5AZN7</accession>
<gene>
    <name evidence="1" type="ORF">RCZ15_24880</name>
    <name evidence="2" type="ORF">RCZ16_17360</name>
</gene>
<dbReference type="Proteomes" id="UP001207736">
    <property type="component" value="Unassembled WGS sequence"/>
</dbReference>
<evidence type="ECO:0000313" key="4">
    <source>
        <dbReference type="Proteomes" id="UP001208692"/>
    </source>
</evidence>
<comment type="caution">
    <text evidence="1">The sequence shown here is derived from an EMBL/GenBank/DDBJ whole genome shotgun (WGS) entry which is preliminary data.</text>
</comment>
<reference evidence="1 4" key="1">
    <citation type="submission" date="2021-11" db="EMBL/GenBank/DDBJ databases">
        <title>Draft genome sequence of Capnocytophaga sp. strain KC07075 isolated from cat oral cavity.</title>
        <authorList>
            <person name="Suzuki M."/>
            <person name="Imaoka K."/>
            <person name="Kimura M."/>
            <person name="Morikawa S."/>
            <person name="Maeda K."/>
        </authorList>
    </citation>
    <scope>NUCLEOTIDE SEQUENCE</scope>
    <source>
        <strain evidence="1">KC07075</strain>
        <strain evidence="2 4">KC07079</strain>
    </source>
</reference>
<evidence type="ECO:0000313" key="3">
    <source>
        <dbReference type="Proteomes" id="UP001207736"/>
    </source>
</evidence>
<dbReference type="Proteomes" id="UP001208692">
    <property type="component" value="Unassembled WGS sequence"/>
</dbReference>
<name>A0AAV5AZN7_9FLAO</name>
<dbReference type="EMBL" id="BQKB01000039">
    <property type="protein sequence ID" value="GJM53419.1"/>
    <property type="molecule type" value="Genomic_DNA"/>
</dbReference>
<protein>
    <recommendedName>
        <fullName evidence="5">Prokaryotic RING finger family 4</fullName>
    </recommendedName>
</protein>
<evidence type="ECO:0008006" key="5">
    <source>
        <dbReference type="Google" id="ProtNLM"/>
    </source>
</evidence>
<dbReference type="EMBL" id="BQKA01000059">
    <property type="protein sequence ID" value="GJM51515.1"/>
    <property type="molecule type" value="Genomic_DNA"/>
</dbReference>
<dbReference type="AlphaFoldDB" id="A0AAV5AZN7"/>
<evidence type="ECO:0000313" key="1">
    <source>
        <dbReference type="EMBL" id="GJM51515.1"/>
    </source>
</evidence>
<proteinExistence type="predicted"/>
<evidence type="ECO:0000313" key="2">
    <source>
        <dbReference type="EMBL" id="GJM53419.1"/>
    </source>
</evidence>
<keyword evidence="4" id="KW-1185">Reference proteome</keyword>
<organism evidence="1 3">
    <name type="scientific">Capnocytophaga catalasegens</name>
    <dbReference type="NCBI Taxonomy" id="1004260"/>
    <lineage>
        <taxon>Bacteria</taxon>
        <taxon>Pseudomonadati</taxon>
        <taxon>Bacteroidota</taxon>
        <taxon>Flavobacteriia</taxon>
        <taxon>Flavobacteriales</taxon>
        <taxon>Flavobacteriaceae</taxon>
        <taxon>Capnocytophaga</taxon>
    </lineage>
</organism>
<dbReference type="RefSeq" id="WP_264845355.1">
    <property type="nucleotide sequence ID" value="NZ_BPMA01000009.1"/>
</dbReference>
<sequence length="765" mass="88241">MKDLQRIAIRQGKIYIKEAQTTFREPKKTSLLLLNTLSKHGFEVSEALLYALSTLSEAEISEIVTCIEEILGTKLNWTPLVKNWDIPTGETIYDHWITAFYNDEINDFPSLKIWEYYYDNAYDYDLYQGVRLNCGHLIPNGTFPLHRYNGCPFCGTPFVFDKLKLEHKGSKRRLLDLWTDKDIVLYFENILASKIPLDATQSDSLKILLKNIDYQGNITISMKETLVLVVDELIAQGKGEQAGHFFKSPTDIMRYLWYKKTGFLQIIEPKTLINKNAKNHSHISPLHNLSTFAKIASKQDLKLKYTRKEAKMVANWLNSMELTPEKMAEQMHPKRNMWVRFIRALRLAEYSKKSGFENLRELLDIFYNQVYEVWQGRINHFRMKSDAENTFSLLKQRPGLFARSLFANMLWFGADITIEAFKEITPKVPMRLLLALESYAGLYFQHETTRSVRSITGIRKNIPANQYTSLYSKEELSQMTKQIQQLCLKAFKERFEKQEVDFQRIYIDPELYKIPFPIGDRGQNIQDFEPTFMGERIPLEGNTIRLFMQWGEGLPAQHLDMDLSCNIAYHNGEMAVCNYANLTTKGAKHSGDIREIPNKVGTAEYIEINVNELRKMNAEYVTFTCNAYSVGSISPNLVVGWMDSKHKMKISERSGVAYDPSCVIKQVRISQTLQKGLVFGVLDVLNAEIIWLEMPFDGQTVHNLDRDAVSAMLLKLQSKISIGKILKIKAKAQFLEEVSDPTIADTIYNVAWARKIENLNSLLID</sequence>